<dbReference type="InterPro" id="IPR002213">
    <property type="entry name" value="UDP_glucos_trans"/>
</dbReference>
<dbReference type="Pfam" id="PF00201">
    <property type="entry name" value="UDPGT"/>
    <property type="match status" value="1"/>
</dbReference>
<organism evidence="6 7">
    <name type="scientific">Clitoria ternatea</name>
    <name type="common">Butterfly pea</name>
    <dbReference type="NCBI Taxonomy" id="43366"/>
    <lineage>
        <taxon>Eukaryota</taxon>
        <taxon>Viridiplantae</taxon>
        <taxon>Streptophyta</taxon>
        <taxon>Embryophyta</taxon>
        <taxon>Tracheophyta</taxon>
        <taxon>Spermatophyta</taxon>
        <taxon>Magnoliopsida</taxon>
        <taxon>eudicotyledons</taxon>
        <taxon>Gunneridae</taxon>
        <taxon>Pentapetalae</taxon>
        <taxon>rosids</taxon>
        <taxon>fabids</taxon>
        <taxon>Fabales</taxon>
        <taxon>Fabaceae</taxon>
        <taxon>Papilionoideae</taxon>
        <taxon>50 kb inversion clade</taxon>
        <taxon>NPAAA clade</taxon>
        <taxon>indigoferoid/millettioid clade</taxon>
        <taxon>Phaseoleae</taxon>
        <taxon>Clitoria</taxon>
    </lineage>
</organism>
<dbReference type="EC" id="2.4.1.-" evidence="5"/>
<dbReference type="InterPro" id="IPR035595">
    <property type="entry name" value="UDP_glycos_trans_CS"/>
</dbReference>
<keyword evidence="3 4" id="KW-0808">Transferase</keyword>
<dbReference type="CDD" id="cd03784">
    <property type="entry name" value="GT1_Gtf-like"/>
    <property type="match status" value="1"/>
</dbReference>
<dbReference type="SUPFAM" id="SSF53756">
    <property type="entry name" value="UDP-Glycosyltransferase/glycogen phosphorylase"/>
    <property type="match status" value="1"/>
</dbReference>
<dbReference type="PANTHER" id="PTHR11926">
    <property type="entry name" value="GLUCOSYL/GLUCURONOSYL TRANSFERASES"/>
    <property type="match status" value="1"/>
</dbReference>
<evidence type="ECO:0000313" key="7">
    <source>
        <dbReference type="Proteomes" id="UP001359559"/>
    </source>
</evidence>
<evidence type="ECO:0000256" key="4">
    <source>
        <dbReference type="RuleBase" id="RU003718"/>
    </source>
</evidence>
<keyword evidence="7" id="KW-1185">Reference proteome</keyword>
<dbReference type="GO" id="GO:0080043">
    <property type="term" value="F:quercetin 3-O-glucosyltransferase activity"/>
    <property type="evidence" value="ECO:0007669"/>
    <property type="project" value="TreeGrafter"/>
</dbReference>
<evidence type="ECO:0000313" key="6">
    <source>
        <dbReference type="EMBL" id="KAK7294955.1"/>
    </source>
</evidence>
<dbReference type="FunFam" id="3.40.50.2000:FF:000019">
    <property type="entry name" value="Glycosyltransferase"/>
    <property type="match status" value="1"/>
</dbReference>
<dbReference type="Gene3D" id="3.40.50.2000">
    <property type="entry name" value="Glycogen Phosphorylase B"/>
    <property type="match status" value="2"/>
</dbReference>
<evidence type="ECO:0000256" key="1">
    <source>
        <dbReference type="ARBA" id="ARBA00009995"/>
    </source>
</evidence>
<evidence type="ECO:0000256" key="5">
    <source>
        <dbReference type="RuleBase" id="RU362057"/>
    </source>
</evidence>
<dbReference type="PANTHER" id="PTHR11926:SF1545">
    <property type="entry name" value="GLYCOSYLTRANSFERASE"/>
    <property type="match status" value="1"/>
</dbReference>
<dbReference type="FunFam" id="3.40.50.2000:FF:000057">
    <property type="entry name" value="Glycosyltransferase"/>
    <property type="match status" value="1"/>
</dbReference>
<evidence type="ECO:0000256" key="3">
    <source>
        <dbReference type="ARBA" id="ARBA00022679"/>
    </source>
</evidence>
<protein>
    <recommendedName>
        <fullName evidence="5">Glycosyltransferase</fullName>
        <ecNumber evidence="5">2.4.1.-</ecNumber>
    </recommendedName>
</protein>
<name>A0AAN9J9Q4_CLITE</name>
<dbReference type="EMBL" id="JAYKXN010000004">
    <property type="protein sequence ID" value="KAK7294955.1"/>
    <property type="molecule type" value="Genomic_DNA"/>
</dbReference>
<dbReference type="GO" id="GO:0080044">
    <property type="term" value="F:quercetin 7-O-glucosyltransferase activity"/>
    <property type="evidence" value="ECO:0007669"/>
    <property type="project" value="TreeGrafter"/>
</dbReference>
<dbReference type="GO" id="GO:0032787">
    <property type="term" value="P:monocarboxylic acid metabolic process"/>
    <property type="evidence" value="ECO:0007669"/>
    <property type="project" value="UniProtKB-ARBA"/>
</dbReference>
<dbReference type="AlphaFoldDB" id="A0AAN9J9Q4"/>
<sequence>MFTFSTIVPWLVNLSTNSVYKSPLALFPKSQKMEKNSISSKAHCLVLPYPAQGHINPMIHFSKLLEHQGVRITLVTTRFYCKNLQKVPTSIALETISDGFDNGPPEGGNYKDYFERFWQVGPKTFAELIEKLGSSGNEVDCVIYDSHFPWALDVAKTHGIVGASYLTQHMAVNSIHYHVHLGKLQVPLTQDEISLPVLPNLKHEDMPSFFFPYEEDHPTMFGLLVGQFSNIDKADWVFCNTFYELDKEIVDWIIKIWPKFRTVGPNIPSMFLDDKYKDNHDYEISQFKSEECIEWLNDKPKGSVVYVSFGSLATFGEEQMEELACGLRECSGYFLWVVRASEETKLPKDFEKKTEKGLVVTWCYQLKVLAHEAIGCFVTHCGWNSTLETLCLGVPTIGIPYWSDQSTNAKIIADVWKIGIRAPFDEKKIVRREALKHCIWRMMESKEGKEIKNNVIQWKTLAIKAVLDNGSSLRNIIEFTQDLFHAKTLCP</sequence>
<comment type="caution">
    <text evidence="6">The sequence shown here is derived from an EMBL/GenBank/DDBJ whole genome shotgun (WGS) entry which is preliminary data.</text>
</comment>
<reference evidence="6 7" key="1">
    <citation type="submission" date="2024-01" db="EMBL/GenBank/DDBJ databases">
        <title>The genomes of 5 underutilized Papilionoideae crops provide insights into root nodulation and disease resistance.</title>
        <authorList>
            <person name="Yuan L."/>
        </authorList>
    </citation>
    <scope>NUCLEOTIDE SEQUENCE [LARGE SCALE GENOMIC DNA]</scope>
    <source>
        <strain evidence="6">LY-2023</strain>
        <tissue evidence="6">Leaf</tissue>
    </source>
</reference>
<accession>A0AAN9J9Q4</accession>
<dbReference type="PROSITE" id="PS00375">
    <property type="entry name" value="UDPGT"/>
    <property type="match status" value="1"/>
</dbReference>
<comment type="similarity">
    <text evidence="1 4">Belongs to the UDP-glycosyltransferase family.</text>
</comment>
<proteinExistence type="inferred from homology"/>
<evidence type="ECO:0000256" key="2">
    <source>
        <dbReference type="ARBA" id="ARBA00022676"/>
    </source>
</evidence>
<keyword evidence="2 4" id="KW-0328">Glycosyltransferase</keyword>
<gene>
    <name evidence="6" type="ORF">RJT34_17855</name>
</gene>
<dbReference type="Proteomes" id="UP001359559">
    <property type="component" value="Unassembled WGS sequence"/>
</dbReference>